<keyword evidence="2" id="KW-0808">Transferase</keyword>
<dbReference type="Pfam" id="PF00370">
    <property type="entry name" value="FGGY_N"/>
    <property type="match status" value="1"/>
</dbReference>
<evidence type="ECO:0000313" key="5">
    <source>
        <dbReference type="EMBL" id="SDW93242.1"/>
    </source>
</evidence>
<dbReference type="InterPro" id="IPR043129">
    <property type="entry name" value="ATPase_NBD"/>
</dbReference>
<dbReference type="AlphaFoldDB" id="A0A1H2XK56"/>
<feature type="domain" description="Carbohydrate kinase FGGY N-terminal" evidence="4">
    <location>
        <begin position="4"/>
        <end position="215"/>
    </location>
</feature>
<evidence type="ECO:0000256" key="1">
    <source>
        <dbReference type="ARBA" id="ARBA00009156"/>
    </source>
</evidence>
<reference evidence="6" key="1">
    <citation type="submission" date="2016-10" db="EMBL/GenBank/DDBJ databases">
        <authorList>
            <person name="Varghese N."/>
        </authorList>
    </citation>
    <scope>NUCLEOTIDE SEQUENCE [LARGE SCALE GENOMIC DNA]</scope>
    <source>
        <strain evidence="6">DSM 12489</strain>
    </source>
</reference>
<keyword evidence="3 5" id="KW-0418">Kinase</keyword>
<dbReference type="PANTHER" id="PTHR10196:SF67">
    <property type="entry name" value="SEDOHEPTULOKINASE"/>
    <property type="match status" value="1"/>
</dbReference>
<dbReference type="STRING" id="89784.SAMN04489725_1225"/>
<organism evidence="5 6">
    <name type="scientific">Alicyclobacillus hesperidum</name>
    <dbReference type="NCBI Taxonomy" id="89784"/>
    <lineage>
        <taxon>Bacteria</taxon>
        <taxon>Bacillati</taxon>
        <taxon>Bacillota</taxon>
        <taxon>Bacilli</taxon>
        <taxon>Bacillales</taxon>
        <taxon>Alicyclobacillaceae</taxon>
        <taxon>Alicyclobacillus</taxon>
    </lineage>
</organism>
<dbReference type="SUPFAM" id="SSF53067">
    <property type="entry name" value="Actin-like ATPase domain"/>
    <property type="match status" value="2"/>
</dbReference>
<dbReference type="GO" id="GO:0006071">
    <property type="term" value="P:glycerol metabolic process"/>
    <property type="evidence" value="ECO:0007669"/>
    <property type="project" value="TreeGrafter"/>
</dbReference>
<dbReference type="GO" id="GO:0005829">
    <property type="term" value="C:cytosol"/>
    <property type="evidence" value="ECO:0007669"/>
    <property type="project" value="TreeGrafter"/>
</dbReference>
<keyword evidence="6" id="KW-1185">Reference proteome</keyword>
<dbReference type="Proteomes" id="UP000182589">
    <property type="component" value="Unassembled WGS sequence"/>
</dbReference>
<dbReference type="PANTHER" id="PTHR10196">
    <property type="entry name" value="SUGAR KINASE"/>
    <property type="match status" value="1"/>
</dbReference>
<protein>
    <submittedName>
        <fullName evidence="5">Sedoheptulokinase</fullName>
    </submittedName>
</protein>
<dbReference type="RefSeq" id="WP_074693691.1">
    <property type="nucleotide sequence ID" value="NZ_FNOJ01000022.1"/>
</dbReference>
<sequence>MKTIGLDLGTTSIGACVWDSDLDRVIALETQVHGAALSAREPFAKLQDGRGIAKLAEAIVDRLVARYDDVEAIGITGQMHGIVYVDEQGEMVSPLYTWQDGRAGARYRDGMTYSAALSAELGQTVPTGYGLATHFYHVVQGQVPRTAAKLCTLADAVALLLTRTASPILDPSMAASLGGFDVSALSFRDAALERAGIDCSILPRCSNAGRPLGHFRGIPVYPAIGDNQASYVGAVGNRDDCVLINVGTGAQLSVRVDVGETVPGWEWRPFPGGGGLLVGATLAGGQAYALLASFFRQVIDMFGFQSPSSLYAAMDRALTIAEQVGKTESTLRFRPTFYGTRDDETDKARMENMTANNFTPVDFMIATLDGVVEELYDYWATLPPNIRSRVSRIVGAGNGLRNNPHLARRVERRFDMRLSWSQEREEAAVGAARHASAAASRRHANGSG</sequence>
<evidence type="ECO:0000256" key="3">
    <source>
        <dbReference type="ARBA" id="ARBA00022777"/>
    </source>
</evidence>
<dbReference type="CDD" id="cd07777">
    <property type="entry name" value="ASKHA_NBD_FGGY_SHK"/>
    <property type="match status" value="1"/>
</dbReference>
<gene>
    <name evidence="5" type="ORF">SAMN04489725_1225</name>
</gene>
<dbReference type="Gene3D" id="3.30.420.40">
    <property type="match status" value="2"/>
</dbReference>
<accession>A0A1H2XK56</accession>
<proteinExistence type="inferred from homology"/>
<comment type="similarity">
    <text evidence="1">Belongs to the FGGY kinase family.</text>
</comment>
<evidence type="ECO:0000256" key="2">
    <source>
        <dbReference type="ARBA" id="ARBA00022679"/>
    </source>
</evidence>
<dbReference type="EMBL" id="FNOJ01000022">
    <property type="protein sequence ID" value="SDW93242.1"/>
    <property type="molecule type" value="Genomic_DNA"/>
</dbReference>
<dbReference type="GO" id="GO:0050277">
    <property type="term" value="F:sedoheptulokinase activity"/>
    <property type="evidence" value="ECO:0007669"/>
    <property type="project" value="TreeGrafter"/>
</dbReference>
<name>A0A1H2XK56_9BACL</name>
<evidence type="ECO:0000259" key="4">
    <source>
        <dbReference type="Pfam" id="PF00370"/>
    </source>
</evidence>
<evidence type="ECO:0000313" key="6">
    <source>
        <dbReference type="Proteomes" id="UP000182589"/>
    </source>
</evidence>
<dbReference type="InterPro" id="IPR018484">
    <property type="entry name" value="FGGY_N"/>
</dbReference>